<evidence type="ECO:0000256" key="1">
    <source>
        <dbReference type="SAM" id="MobiDB-lite"/>
    </source>
</evidence>
<protein>
    <submittedName>
        <fullName evidence="2">Uncharacterized protein</fullName>
    </submittedName>
</protein>
<gene>
    <name evidence="2" type="ORF">EVA_21085</name>
</gene>
<feature type="compositionally biased region" description="Basic and acidic residues" evidence="1">
    <location>
        <begin position="59"/>
        <end position="77"/>
    </location>
</feature>
<dbReference type="AlphaFoldDB" id="J9F8N5"/>
<feature type="non-terminal residue" evidence="2">
    <location>
        <position position="77"/>
    </location>
</feature>
<dbReference type="EMBL" id="AMCI01008595">
    <property type="protein sequence ID" value="EJW90808.1"/>
    <property type="molecule type" value="Genomic_DNA"/>
</dbReference>
<name>J9F8N5_9ZZZZ</name>
<evidence type="ECO:0000313" key="2">
    <source>
        <dbReference type="EMBL" id="EJW90808.1"/>
    </source>
</evidence>
<feature type="region of interest" description="Disordered" evidence="1">
    <location>
        <begin position="47"/>
        <end position="77"/>
    </location>
</feature>
<sequence length="77" mass="8768">MENIIDFDNLPEMNQEPRYIKEVELPSGMSTIVALTGEEIAEVKRRGAMRRKGISKKTFSSEKETETPKSTNEHSPE</sequence>
<organism evidence="2">
    <name type="scientific">gut metagenome</name>
    <dbReference type="NCBI Taxonomy" id="749906"/>
    <lineage>
        <taxon>unclassified sequences</taxon>
        <taxon>metagenomes</taxon>
        <taxon>organismal metagenomes</taxon>
    </lineage>
</organism>
<proteinExistence type="predicted"/>
<comment type="caution">
    <text evidence="2">The sequence shown here is derived from an EMBL/GenBank/DDBJ whole genome shotgun (WGS) entry which is preliminary data.</text>
</comment>
<reference evidence="2" key="1">
    <citation type="journal article" date="2012" name="PLoS ONE">
        <title>Gene sets for utilization of primary and secondary nutrition supplies in the distal gut of endangered iberian lynx.</title>
        <authorList>
            <person name="Alcaide M."/>
            <person name="Messina E."/>
            <person name="Richter M."/>
            <person name="Bargiela R."/>
            <person name="Peplies J."/>
            <person name="Huws S.A."/>
            <person name="Newbold C.J."/>
            <person name="Golyshin P.N."/>
            <person name="Simon M.A."/>
            <person name="Lopez G."/>
            <person name="Yakimov M.M."/>
            <person name="Ferrer M."/>
        </authorList>
    </citation>
    <scope>NUCLEOTIDE SEQUENCE</scope>
</reference>
<accession>J9F8N5</accession>